<dbReference type="Proteomes" id="UP000010411">
    <property type="component" value="Unassembled WGS sequence"/>
</dbReference>
<protein>
    <submittedName>
        <fullName evidence="2">Uncharacterized protein</fullName>
    </submittedName>
</protein>
<organism evidence="2 3">
    <name type="scientific">Streptomyces ipomoeae 91-03</name>
    <dbReference type="NCBI Taxonomy" id="698759"/>
    <lineage>
        <taxon>Bacteria</taxon>
        <taxon>Bacillati</taxon>
        <taxon>Actinomycetota</taxon>
        <taxon>Actinomycetes</taxon>
        <taxon>Kitasatosporales</taxon>
        <taxon>Streptomycetaceae</taxon>
        <taxon>Streptomyces</taxon>
    </lineage>
</organism>
<feature type="compositionally biased region" description="Pro residues" evidence="1">
    <location>
        <begin position="1"/>
        <end position="10"/>
    </location>
</feature>
<name>L1KJ73_9ACTN</name>
<dbReference type="EMBL" id="AEJC01000647">
    <property type="protein sequence ID" value="EKX60530.1"/>
    <property type="molecule type" value="Genomic_DNA"/>
</dbReference>
<reference evidence="2 3" key="1">
    <citation type="submission" date="2012-11" db="EMBL/GenBank/DDBJ databases">
        <authorList>
            <person name="Huguet-Tapia J.C."/>
            <person name="Durkin A.S."/>
            <person name="Pettis G.S."/>
            <person name="Badger J.H."/>
        </authorList>
    </citation>
    <scope>NUCLEOTIDE SEQUENCE [LARGE SCALE GENOMIC DNA]</scope>
    <source>
        <strain evidence="2 3">91-03</strain>
    </source>
</reference>
<comment type="caution">
    <text evidence="2">The sequence shown here is derived from an EMBL/GenBank/DDBJ whole genome shotgun (WGS) entry which is preliminary data.</text>
</comment>
<accession>L1KJ73</accession>
<proteinExistence type="predicted"/>
<dbReference type="AlphaFoldDB" id="L1KJ73"/>
<feature type="region of interest" description="Disordered" evidence="1">
    <location>
        <begin position="1"/>
        <end position="20"/>
    </location>
</feature>
<evidence type="ECO:0000313" key="2">
    <source>
        <dbReference type="EMBL" id="EKX60530.1"/>
    </source>
</evidence>
<keyword evidence="3" id="KW-1185">Reference proteome</keyword>
<sequence length="20" mass="2194">PAPARQPRPPELSGGRKNYC</sequence>
<gene>
    <name evidence="2" type="ORF">STRIP9103_03125</name>
</gene>
<evidence type="ECO:0000256" key="1">
    <source>
        <dbReference type="SAM" id="MobiDB-lite"/>
    </source>
</evidence>
<evidence type="ECO:0000313" key="3">
    <source>
        <dbReference type="Proteomes" id="UP000010411"/>
    </source>
</evidence>
<feature type="non-terminal residue" evidence="2">
    <location>
        <position position="1"/>
    </location>
</feature>